<dbReference type="RefSeq" id="WP_168448026.1">
    <property type="nucleotide sequence ID" value="NZ_JAAXOW010000004.1"/>
</dbReference>
<sequence length="464" mass="50690">MSLKSSVRHPVKSFKQWLVHRRLKTNAEQVRRELPLREFVYLDAVSLHSLLVSQTDTIPEAITQAISRADEAERIGTVGASVGSELIGKAESQVSARYQTSNSDSTQSSRKAVIQTLFKELRELPLDFRLVAPADSPEQFATFEEVAKAKPNIADRAVSFSRGTLLEVEVVLAVDPVFKLGAMMNEWSAMADDFPGMFANHGTLGFLRESAPIMKVLDRFLAGLIPIKATAVNYVVVTVAGVEYVAHKDAVAGLGIDAKPLRITGVTEHLGFWKDVRRVLFSEARFNMLCRVSRDGLHDKWTPVKLADLFSEVAPGFVDQINAVRSPTAADGPVGSAQAQGPVIADALVRYRDAIVPGTAICTDETNRAFVRLVAQISTGSTDAVAQREGFDLVREFAETHMGAQTPTPEDDLRARREARAAAGLELFPTPALSIAAPTPGPPEQTTDRTDERILDTEIIAIYW</sequence>
<evidence type="ECO:0000313" key="1">
    <source>
        <dbReference type="EMBL" id="NKX93960.1"/>
    </source>
</evidence>
<reference evidence="1 2" key="1">
    <citation type="submission" date="2020-04" db="EMBL/GenBank/DDBJ databases">
        <title>MicrobeNet Type strains.</title>
        <authorList>
            <person name="Nicholson A.C."/>
        </authorList>
    </citation>
    <scope>NUCLEOTIDE SEQUENCE [LARGE SCALE GENOMIC DNA]</scope>
    <source>
        <strain evidence="1 2">ATCC BAA-789</strain>
    </source>
</reference>
<organism evidence="1 2">
    <name type="scientific">Sanguibacter hominis ATCC BAA-789</name>
    <dbReference type="NCBI Taxonomy" id="1312740"/>
    <lineage>
        <taxon>Bacteria</taxon>
        <taxon>Bacillati</taxon>
        <taxon>Actinomycetota</taxon>
        <taxon>Actinomycetes</taxon>
        <taxon>Micrococcales</taxon>
        <taxon>Sanguibacteraceae</taxon>
        <taxon>Sanguibacter</taxon>
    </lineage>
</organism>
<accession>A0A9X5FCR9</accession>
<dbReference type="Pfam" id="PF19952">
    <property type="entry name" value="DUF6414"/>
    <property type="match status" value="1"/>
</dbReference>
<dbReference type="AlphaFoldDB" id="A0A9X5FCR9"/>
<gene>
    <name evidence="1" type="ORF">HF995_11885</name>
</gene>
<keyword evidence="2" id="KW-1185">Reference proteome</keyword>
<name>A0A9X5FCR9_9MICO</name>
<comment type="caution">
    <text evidence="1">The sequence shown here is derived from an EMBL/GenBank/DDBJ whole genome shotgun (WGS) entry which is preliminary data.</text>
</comment>
<evidence type="ECO:0000313" key="2">
    <source>
        <dbReference type="Proteomes" id="UP000774283"/>
    </source>
</evidence>
<dbReference type="InterPro" id="IPR045633">
    <property type="entry name" value="DUF6414"/>
</dbReference>
<dbReference type="Proteomes" id="UP000774283">
    <property type="component" value="Unassembled WGS sequence"/>
</dbReference>
<proteinExistence type="predicted"/>
<protein>
    <submittedName>
        <fullName evidence="1">Uncharacterized protein</fullName>
    </submittedName>
</protein>
<dbReference type="EMBL" id="JAAXOW010000004">
    <property type="protein sequence ID" value="NKX93960.1"/>
    <property type="molecule type" value="Genomic_DNA"/>
</dbReference>